<keyword evidence="9 11" id="KW-0472">Membrane</keyword>
<dbReference type="PANTHER" id="PTHR32552:SF81">
    <property type="entry name" value="TONB-DEPENDENT OUTER MEMBRANE RECEPTOR"/>
    <property type="match status" value="1"/>
</dbReference>
<evidence type="ECO:0000256" key="5">
    <source>
        <dbReference type="ARBA" id="ARBA00022692"/>
    </source>
</evidence>
<organism evidence="14 15">
    <name type="scientific">Alloalcanivorax profundimaris</name>
    <dbReference type="NCBI Taxonomy" id="2735259"/>
    <lineage>
        <taxon>Bacteria</taxon>
        <taxon>Pseudomonadati</taxon>
        <taxon>Pseudomonadota</taxon>
        <taxon>Gammaproteobacteria</taxon>
        <taxon>Oceanospirillales</taxon>
        <taxon>Alcanivoracaceae</taxon>
        <taxon>Alloalcanivorax</taxon>
    </lineage>
</organism>
<keyword evidence="5 11" id="KW-0812">Transmembrane</keyword>
<reference evidence="14 15" key="1">
    <citation type="submission" date="2012-09" db="EMBL/GenBank/DDBJ databases">
        <title>Genome Sequence of alkane-degrading Bacterium Alcanivorax sp. 521-1.</title>
        <authorList>
            <person name="Lai Q."/>
            <person name="Shao Z."/>
        </authorList>
    </citation>
    <scope>NUCLEOTIDE SEQUENCE [LARGE SCALE GENOMIC DNA]</scope>
    <source>
        <strain evidence="14 15">521-1</strain>
    </source>
</reference>
<comment type="similarity">
    <text evidence="11 12">Belongs to the TonB-dependent receptor family.</text>
</comment>
<dbReference type="EMBL" id="ARXX01000004">
    <property type="protein sequence ID" value="MBF5055126.1"/>
    <property type="molecule type" value="Genomic_DNA"/>
</dbReference>
<keyword evidence="14" id="KW-0675">Receptor</keyword>
<dbReference type="InterPro" id="IPR036942">
    <property type="entry name" value="Beta-barrel_TonB_sf"/>
</dbReference>
<dbReference type="Pfam" id="PF00593">
    <property type="entry name" value="TonB_dep_Rec_b-barrel"/>
    <property type="match status" value="1"/>
</dbReference>
<evidence type="ECO:0000256" key="1">
    <source>
        <dbReference type="ARBA" id="ARBA00004571"/>
    </source>
</evidence>
<evidence type="ECO:0000256" key="7">
    <source>
        <dbReference type="ARBA" id="ARBA00023065"/>
    </source>
</evidence>
<dbReference type="InterPro" id="IPR011662">
    <property type="entry name" value="Secretin/TonB_short_N"/>
</dbReference>
<keyword evidence="8 12" id="KW-0798">TonB box</keyword>
<dbReference type="Gene3D" id="2.40.170.20">
    <property type="entry name" value="TonB-dependent receptor, beta-barrel domain"/>
    <property type="match status" value="1"/>
</dbReference>
<protein>
    <submittedName>
        <fullName evidence="14">TonB-dependent receptor</fullName>
    </submittedName>
</protein>
<dbReference type="PROSITE" id="PS52016">
    <property type="entry name" value="TONB_DEPENDENT_REC_3"/>
    <property type="match status" value="1"/>
</dbReference>
<keyword evidence="7" id="KW-0406">Ion transport</keyword>
<proteinExistence type="inferred from homology"/>
<dbReference type="Gene3D" id="3.55.50.30">
    <property type="match status" value="1"/>
</dbReference>
<dbReference type="InterPro" id="IPR012910">
    <property type="entry name" value="Plug_dom"/>
</dbReference>
<keyword evidence="6" id="KW-0408">Iron</keyword>
<dbReference type="InterPro" id="IPR039426">
    <property type="entry name" value="TonB-dep_rcpt-like"/>
</dbReference>
<evidence type="ECO:0000256" key="2">
    <source>
        <dbReference type="ARBA" id="ARBA00022448"/>
    </source>
</evidence>
<gene>
    <name evidence="14" type="ORF">Y5W_00420</name>
</gene>
<keyword evidence="10 11" id="KW-0998">Cell outer membrane</keyword>
<keyword evidence="4" id="KW-0410">Iron transport</keyword>
<evidence type="ECO:0000256" key="10">
    <source>
        <dbReference type="ARBA" id="ARBA00023237"/>
    </source>
</evidence>
<evidence type="ECO:0000256" key="8">
    <source>
        <dbReference type="ARBA" id="ARBA00023077"/>
    </source>
</evidence>
<feature type="domain" description="Secretin/TonB short N-terminal" evidence="13">
    <location>
        <begin position="51"/>
        <end position="102"/>
    </location>
</feature>
<evidence type="ECO:0000256" key="12">
    <source>
        <dbReference type="RuleBase" id="RU003357"/>
    </source>
</evidence>
<dbReference type="SMART" id="SM00965">
    <property type="entry name" value="STN"/>
    <property type="match status" value="1"/>
</dbReference>
<evidence type="ECO:0000256" key="9">
    <source>
        <dbReference type="ARBA" id="ARBA00023136"/>
    </source>
</evidence>
<dbReference type="Pfam" id="PF07715">
    <property type="entry name" value="Plug"/>
    <property type="match status" value="1"/>
</dbReference>
<dbReference type="Proteomes" id="UP000662703">
    <property type="component" value="Unassembled WGS sequence"/>
</dbReference>
<dbReference type="PANTHER" id="PTHR32552">
    <property type="entry name" value="FERRICHROME IRON RECEPTOR-RELATED"/>
    <property type="match status" value="1"/>
</dbReference>
<dbReference type="InterPro" id="IPR000531">
    <property type="entry name" value="Beta-barrel_TonB"/>
</dbReference>
<evidence type="ECO:0000256" key="11">
    <source>
        <dbReference type="PROSITE-ProRule" id="PRU01360"/>
    </source>
</evidence>
<evidence type="ECO:0000313" key="15">
    <source>
        <dbReference type="Proteomes" id="UP000662703"/>
    </source>
</evidence>
<evidence type="ECO:0000256" key="6">
    <source>
        <dbReference type="ARBA" id="ARBA00023004"/>
    </source>
</evidence>
<comment type="subcellular location">
    <subcellularLocation>
        <location evidence="1 11">Cell outer membrane</location>
        <topology evidence="1 11">Multi-pass membrane protein</topology>
    </subcellularLocation>
</comment>
<evidence type="ECO:0000313" key="14">
    <source>
        <dbReference type="EMBL" id="MBF5055126.1"/>
    </source>
</evidence>
<comment type="caution">
    <text evidence="14">The sequence shown here is derived from an EMBL/GenBank/DDBJ whole genome shotgun (WGS) entry which is preliminary data.</text>
</comment>
<evidence type="ECO:0000256" key="3">
    <source>
        <dbReference type="ARBA" id="ARBA00022452"/>
    </source>
</evidence>
<keyword evidence="3 11" id="KW-1134">Transmembrane beta strand</keyword>
<sequence length="775" mass="85143">MLPVCLAAPLALPVPVAARTAVDGQHATHEFAIPAGPLDDALASLARQAGLTVSASPDLLAGRRAAAVQGRYGVPDALDRMLAGTGLRYRFTGDNSFVVEPLPEPRAAVLGPVKVYGAKTTTQLEDTTASVGVVTSEQIERAEIGSFRDAFRTLGNVMDGDWPDAGFVIRGINSEGLTPGGDPLASLYVDGARQTVNGARRGARGLWDVEQVEVYRGPQSTLTGRAALAGAVYVKTKDPTFEPESRARLAGGSMKTREAAVMTSGPLIDDELAYRFAAEYHTSENDIDYPTYEGFDRYDDFIGDEYYQLRGKLLWLPEALPDTNALLSYSFSHDSPYIDDIGGPELGFDYDDERGDFNTPVFVESRVAETQNLSLEITHALGADLTLTSLTAWSDTDMDRPSVNEGTAGETNVMRGDTQQSIVSQELRANYDRDRWRWVSGLYAAREEERGQYTRPDYFGNADRSRTGRDLDNYALFGEAGYRFKPGWEAVLGGRVDYTSVDETAFFARNGGVVTDDRTSHSNTVFLPKLALIRTLAPMHTLGFTVQKGYRTGGAGIQRSSNTEYRYDDEQTWTYELSYKGVALDRRLQLSANLFYTDWRDQQVGVLGTPGDSTSRRVANAGESTLQGFELEGRYRFNPRWSGFASIGYVDTEFDEFVDNSLGDLSGLPFPEAPEWNAALGAFYQHPGGFFAGADAKYVSRYLARFGADPQEYVDGYTVANARVGLRADDWTVTLYSENVFDRDYYVYNDRNTSGDVAATLGPRRVTALSVEVAF</sequence>
<dbReference type="SUPFAM" id="SSF56935">
    <property type="entry name" value="Porins"/>
    <property type="match status" value="1"/>
</dbReference>
<keyword evidence="2 11" id="KW-0813">Transport</keyword>
<keyword evidence="15" id="KW-1185">Reference proteome</keyword>
<dbReference type="CDD" id="cd01347">
    <property type="entry name" value="ligand_gated_channel"/>
    <property type="match status" value="1"/>
</dbReference>
<accession>A0ABS0ALW2</accession>
<evidence type="ECO:0000259" key="13">
    <source>
        <dbReference type="SMART" id="SM00965"/>
    </source>
</evidence>
<evidence type="ECO:0000256" key="4">
    <source>
        <dbReference type="ARBA" id="ARBA00022496"/>
    </source>
</evidence>
<dbReference type="Pfam" id="PF07660">
    <property type="entry name" value="STN"/>
    <property type="match status" value="1"/>
</dbReference>
<name>A0ABS0ALW2_9GAMM</name>